<comment type="caution">
    <text evidence="2">The sequence shown here is derived from an EMBL/GenBank/DDBJ whole genome shotgun (WGS) entry which is preliminary data.</text>
</comment>
<keyword evidence="1" id="KW-0732">Signal</keyword>
<organism evidence="2 3">
    <name type="scientific">Cuscuta australis</name>
    <dbReference type="NCBI Taxonomy" id="267555"/>
    <lineage>
        <taxon>Eukaryota</taxon>
        <taxon>Viridiplantae</taxon>
        <taxon>Streptophyta</taxon>
        <taxon>Embryophyta</taxon>
        <taxon>Tracheophyta</taxon>
        <taxon>Spermatophyta</taxon>
        <taxon>Magnoliopsida</taxon>
        <taxon>eudicotyledons</taxon>
        <taxon>Gunneridae</taxon>
        <taxon>Pentapetalae</taxon>
        <taxon>asterids</taxon>
        <taxon>lamiids</taxon>
        <taxon>Solanales</taxon>
        <taxon>Convolvulaceae</taxon>
        <taxon>Cuscuteae</taxon>
        <taxon>Cuscuta</taxon>
        <taxon>Cuscuta subgen. Grammica</taxon>
        <taxon>Cuscuta sect. Cleistogrammica</taxon>
    </lineage>
</organism>
<evidence type="ECO:0000256" key="1">
    <source>
        <dbReference type="SAM" id="SignalP"/>
    </source>
</evidence>
<gene>
    <name evidence="2" type="ORF">DM860_012629</name>
</gene>
<accession>A0A328DG10</accession>
<dbReference type="InterPro" id="IPR036466">
    <property type="entry name" value="Pollen_allergen_ole-e-6_sf"/>
</dbReference>
<dbReference type="PANTHER" id="PTHR35632:SF1">
    <property type="entry name" value="MAJOR POLLEN ALLERGEN OLE E 6-LIKE"/>
    <property type="match status" value="1"/>
</dbReference>
<dbReference type="Proteomes" id="UP000249390">
    <property type="component" value="Unassembled WGS sequence"/>
</dbReference>
<evidence type="ECO:0000313" key="3">
    <source>
        <dbReference type="Proteomes" id="UP000249390"/>
    </source>
</evidence>
<evidence type="ECO:0000313" key="2">
    <source>
        <dbReference type="EMBL" id="RAL43488.1"/>
    </source>
</evidence>
<proteinExistence type="predicted"/>
<evidence type="ECO:0008006" key="4">
    <source>
        <dbReference type="Google" id="ProtNLM"/>
    </source>
</evidence>
<dbReference type="Gene3D" id="1.10.287.720">
    <property type="entry name" value="Pollen allergen ole e 6"/>
    <property type="match status" value="1"/>
</dbReference>
<feature type="signal peptide" evidence="1">
    <location>
        <begin position="1"/>
        <end position="30"/>
    </location>
</feature>
<reference evidence="2 3" key="1">
    <citation type="submission" date="2018-06" db="EMBL/GenBank/DDBJ databases">
        <title>The Genome of Cuscuta australis (Dodder) Provides Insight into the Evolution of Plant Parasitism.</title>
        <authorList>
            <person name="Liu H."/>
        </authorList>
    </citation>
    <scope>NUCLEOTIDE SEQUENCE [LARGE SCALE GENOMIC DNA]</scope>
    <source>
        <strain evidence="3">cv. Yunnan</strain>
        <tissue evidence="2">Vines</tissue>
    </source>
</reference>
<feature type="chain" id="PRO_5016254124" description="Pollen allergen ole e 6" evidence="1">
    <location>
        <begin position="31"/>
        <end position="76"/>
    </location>
</feature>
<protein>
    <recommendedName>
        <fullName evidence="4">Pollen allergen ole e 6</fullName>
    </recommendedName>
</protein>
<name>A0A328DG10_9ASTE</name>
<dbReference type="SUPFAM" id="SSF111388">
    <property type="entry name" value="Pollen allergen ole e 6"/>
    <property type="match status" value="1"/>
</dbReference>
<dbReference type="AlphaFoldDB" id="A0A328DG10"/>
<dbReference type="InterPro" id="IPR015333">
    <property type="entry name" value="Pollen_allergen_ole-e-6"/>
</dbReference>
<sequence>MAQSDKKLAAVLLICMVVVCAISAVPAAEADSDYKQCTESCQNDCKKEGNGDTMCEVKCDTKCGAMEVKDKFNNLF</sequence>
<dbReference type="Pfam" id="PF09253">
    <property type="entry name" value="Ole_e_6"/>
    <property type="match status" value="1"/>
</dbReference>
<dbReference type="PANTHER" id="PTHR35632">
    <property type="entry name" value="MAJOR POLLEN ALLERGEN OLE E 6-LIKE"/>
    <property type="match status" value="1"/>
</dbReference>
<dbReference type="EMBL" id="NQVE01000156">
    <property type="protein sequence ID" value="RAL43488.1"/>
    <property type="molecule type" value="Genomic_DNA"/>
</dbReference>
<keyword evidence="3" id="KW-1185">Reference proteome</keyword>